<dbReference type="Proteomes" id="UP000800097">
    <property type="component" value="Unassembled WGS sequence"/>
</dbReference>
<dbReference type="RefSeq" id="XP_033654572.1">
    <property type="nucleotide sequence ID" value="XM_033799717.1"/>
</dbReference>
<keyword evidence="2" id="KW-0732">Signal</keyword>
<feature type="compositionally biased region" description="Basic and acidic residues" evidence="1">
    <location>
        <begin position="269"/>
        <end position="280"/>
    </location>
</feature>
<evidence type="ECO:0000256" key="2">
    <source>
        <dbReference type="SAM" id="SignalP"/>
    </source>
</evidence>
<feature type="region of interest" description="Disordered" evidence="1">
    <location>
        <begin position="261"/>
        <end position="287"/>
    </location>
</feature>
<sequence>MRVETLLLAGLLGTASALNIQQRAPQRDNGHERDSSARLPTFKPKTKKPQFFHLFTDDDYSDPRHQGTCPGGGYNGGSIIGPGPLQTISAPRPTAPIAPIATRGVTKRQALTPPICLNNYVIRLQYGKVYAVPYNRYYRGDVPTFFVDDDTKLYTVSRNPLQFYVARDDASLRYSRIGWTPPNAITVGFHHQGNNPLKTVTSTAFLTWPSTWGTSVNPNWFFCSEGDTGIYQVFANFDNWAGGIGQGIYLDKSKCAEQPLAAVNANPWEDTKKPGKKHDYDSDDERD</sequence>
<dbReference type="OrthoDB" id="3749155at2759"/>
<gene>
    <name evidence="3" type="ORF">EI97DRAFT_441796</name>
</gene>
<evidence type="ECO:0000313" key="3">
    <source>
        <dbReference type="EMBL" id="KAF2277033.1"/>
    </source>
</evidence>
<evidence type="ECO:0000313" key="4">
    <source>
        <dbReference type="Proteomes" id="UP000800097"/>
    </source>
</evidence>
<dbReference type="AlphaFoldDB" id="A0A6A6JLP5"/>
<organism evidence="3 4">
    <name type="scientific">Westerdykella ornata</name>
    <dbReference type="NCBI Taxonomy" id="318751"/>
    <lineage>
        <taxon>Eukaryota</taxon>
        <taxon>Fungi</taxon>
        <taxon>Dikarya</taxon>
        <taxon>Ascomycota</taxon>
        <taxon>Pezizomycotina</taxon>
        <taxon>Dothideomycetes</taxon>
        <taxon>Pleosporomycetidae</taxon>
        <taxon>Pleosporales</taxon>
        <taxon>Sporormiaceae</taxon>
        <taxon>Westerdykella</taxon>
    </lineage>
</organism>
<name>A0A6A6JLP5_WESOR</name>
<feature type="region of interest" description="Disordered" evidence="1">
    <location>
        <begin position="20"/>
        <end position="44"/>
    </location>
</feature>
<feature type="chain" id="PRO_5025415006" evidence="2">
    <location>
        <begin position="18"/>
        <end position="287"/>
    </location>
</feature>
<accession>A0A6A6JLP5</accession>
<feature type="compositionally biased region" description="Basic and acidic residues" evidence="1">
    <location>
        <begin position="25"/>
        <end position="36"/>
    </location>
</feature>
<evidence type="ECO:0000256" key="1">
    <source>
        <dbReference type="SAM" id="MobiDB-lite"/>
    </source>
</evidence>
<keyword evidence="4" id="KW-1185">Reference proteome</keyword>
<protein>
    <submittedName>
        <fullName evidence="3">Uncharacterized protein</fullName>
    </submittedName>
</protein>
<dbReference type="EMBL" id="ML986491">
    <property type="protein sequence ID" value="KAF2277033.1"/>
    <property type="molecule type" value="Genomic_DNA"/>
</dbReference>
<feature type="signal peptide" evidence="2">
    <location>
        <begin position="1"/>
        <end position="17"/>
    </location>
</feature>
<dbReference type="GeneID" id="54552892"/>
<proteinExistence type="predicted"/>
<reference evidence="3" key="1">
    <citation type="journal article" date="2020" name="Stud. Mycol.">
        <title>101 Dothideomycetes genomes: a test case for predicting lifestyles and emergence of pathogens.</title>
        <authorList>
            <person name="Haridas S."/>
            <person name="Albert R."/>
            <person name="Binder M."/>
            <person name="Bloem J."/>
            <person name="Labutti K."/>
            <person name="Salamov A."/>
            <person name="Andreopoulos B."/>
            <person name="Baker S."/>
            <person name="Barry K."/>
            <person name="Bills G."/>
            <person name="Bluhm B."/>
            <person name="Cannon C."/>
            <person name="Castanera R."/>
            <person name="Culley D."/>
            <person name="Daum C."/>
            <person name="Ezra D."/>
            <person name="Gonzalez J."/>
            <person name="Henrissat B."/>
            <person name="Kuo A."/>
            <person name="Liang C."/>
            <person name="Lipzen A."/>
            <person name="Lutzoni F."/>
            <person name="Magnuson J."/>
            <person name="Mondo S."/>
            <person name="Nolan M."/>
            <person name="Ohm R."/>
            <person name="Pangilinan J."/>
            <person name="Park H.-J."/>
            <person name="Ramirez L."/>
            <person name="Alfaro M."/>
            <person name="Sun H."/>
            <person name="Tritt A."/>
            <person name="Yoshinaga Y."/>
            <person name="Zwiers L.-H."/>
            <person name="Turgeon B."/>
            <person name="Goodwin S."/>
            <person name="Spatafora J."/>
            <person name="Crous P."/>
            <person name="Grigoriev I."/>
        </authorList>
    </citation>
    <scope>NUCLEOTIDE SEQUENCE</scope>
    <source>
        <strain evidence="3">CBS 379.55</strain>
    </source>
</reference>